<dbReference type="EMBL" id="JADCNM010000014">
    <property type="protein sequence ID" value="KAG0454148.1"/>
    <property type="molecule type" value="Genomic_DNA"/>
</dbReference>
<evidence type="ECO:0000313" key="2">
    <source>
        <dbReference type="Proteomes" id="UP000639772"/>
    </source>
</evidence>
<comment type="caution">
    <text evidence="1">The sequence shown here is derived from an EMBL/GenBank/DDBJ whole genome shotgun (WGS) entry which is preliminary data.</text>
</comment>
<dbReference type="InterPro" id="IPR036047">
    <property type="entry name" value="F-box-like_dom_sf"/>
</dbReference>
<dbReference type="Pfam" id="PF14299">
    <property type="entry name" value="PP2"/>
    <property type="match status" value="1"/>
</dbReference>
<name>A0A835UAH6_VANPL</name>
<reference evidence="1 2" key="1">
    <citation type="journal article" date="2020" name="Nat. Food">
        <title>A phased Vanilla planifolia genome enables genetic improvement of flavour and production.</title>
        <authorList>
            <person name="Hasing T."/>
            <person name="Tang H."/>
            <person name="Brym M."/>
            <person name="Khazi F."/>
            <person name="Huang T."/>
            <person name="Chambers A.H."/>
        </authorList>
    </citation>
    <scope>NUCLEOTIDE SEQUENCE [LARGE SCALE GENOMIC DNA]</scope>
    <source>
        <tissue evidence="1">Leaf</tissue>
    </source>
</reference>
<dbReference type="Proteomes" id="UP000639772">
    <property type="component" value="Unassembled WGS sequence"/>
</dbReference>
<gene>
    <name evidence="1" type="ORF">HPP92_025452</name>
</gene>
<proteinExistence type="predicted"/>
<dbReference type="SUPFAM" id="SSF81383">
    <property type="entry name" value="F-box domain"/>
    <property type="match status" value="1"/>
</dbReference>
<dbReference type="PANTHER" id="PTHR32278:SF111">
    <property type="entry name" value="F-BOX PROTEIN PP2-B12-RELATED"/>
    <property type="match status" value="1"/>
</dbReference>
<dbReference type="PANTHER" id="PTHR32278">
    <property type="entry name" value="F-BOX DOMAIN-CONTAINING PROTEIN"/>
    <property type="match status" value="1"/>
</dbReference>
<dbReference type="InterPro" id="IPR025886">
    <property type="entry name" value="PP2-like"/>
</dbReference>
<dbReference type="CDD" id="cd22162">
    <property type="entry name" value="F-box_AtSKIP3-like"/>
    <property type="match status" value="1"/>
</dbReference>
<dbReference type="OrthoDB" id="1927826at2759"/>
<organism evidence="1 2">
    <name type="scientific">Vanilla planifolia</name>
    <name type="common">Vanilla</name>
    <dbReference type="NCBI Taxonomy" id="51239"/>
    <lineage>
        <taxon>Eukaryota</taxon>
        <taxon>Viridiplantae</taxon>
        <taxon>Streptophyta</taxon>
        <taxon>Embryophyta</taxon>
        <taxon>Tracheophyta</taxon>
        <taxon>Spermatophyta</taxon>
        <taxon>Magnoliopsida</taxon>
        <taxon>Liliopsida</taxon>
        <taxon>Asparagales</taxon>
        <taxon>Orchidaceae</taxon>
        <taxon>Vanilloideae</taxon>
        <taxon>Vanilleae</taxon>
        <taxon>Vanilla</taxon>
    </lineage>
</organism>
<accession>A0A835UAH6</accession>
<protein>
    <submittedName>
        <fullName evidence="1">Uncharacterized protein</fullName>
    </submittedName>
</protein>
<sequence>MEGGVNTDVIEEGGSGGGDQILRLLEECFSYIIALTSPRDACRSEAVSIAFRSAAVSNLVWRCFLPHDILEILARAISRIEFSSMKHLYFQLCKPILIDGGKKSFWLDRETGSKCYMLSARELVISGGDLPHSWDAHPESSFPEVAELLNVRWLDIHGKINTSVLSPRTQYASYLVYKTAPAGRCCILPPIPSRMWREFLGLGAGEVDARVPRRRAVAWPSEREDGWEEEALGEFCTEDGGAGEIDLCFSAREEGWRIRVTVQGIEIRPAK</sequence>
<dbReference type="AlphaFoldDB" id="A0A835UAH6"/>
<evidence type="ECO:0000313" key="1">
    <source>
        <dbReference type="EMBL" id="KAG0454148.1"/>
    </source>
</evidence>